<organism evidence="1">
    <name type="scientific">marine sediment metagenome</name>
    <dbReference type="NCBI Taxonomy" id="412755"/>
    <lineage>
        <taxon>unclassified sequences</taxon>
        <taxon>metagenomes</taxon>
        <taxon>ecological metagenomes</taxon>
    </lineage>
</organism>
<comment type="caution">
    <text evidence="1">The sequence shown here is derived from an EMBL/GenBank/DDBJ whole genome shotgun (WGS) entry which is preliminary data.</text>
</comment>
<dbReference type="EMBL" id="BARW01040615">
    <property type="protein sequence ID" value="GAJ19233.1"/>
    <property type="molecule type" value="Genomic_DNA"/>
</dbReference>
<feature type="non-terminal residue" evidence="1">
    <location>
        <position position="1"/>
    </location>
</feature>
<dbReference type="InterPro" id="IPR052918">
    <property type="entry name" value="Motility_Chemotaxis_Reg"/>
</dbReference>
<reference evidence="1" key="1">
    <citation type="journal article" date="2014" name="Front. Microbiol.">
        <title>High frequency of phylogenetically diverse reductive dehalogenase-homologous genes in deep subseafloor sedimentary metagenomes.</title>
        <authorList>
            <person name="Kawai M."/>
            <person name="Futagami T."/>
            <person name="Toyoda A."/>
            <person name="Takaki Y."/>
            <person name="Nishi S."/>
            <person name="Hori S."/>
            <person name="Arai W."/>
            <person name="Tsubouchi T."/>
            <person name="Morono Y."/>
            <person name="Uchiyama I."/>
            <person name="Ito T."/>
            <person name="Fujiyama A."/>
            <person name="Inagaki F."/>
            <person name="Takami H."/>
        </authorList>
    </citation>
    <scope>NUCLEOTIDE SEQUENCE</scope>
    <source>
        <strain evidence="1">Expedition CK06-06</strain>
    </source>
</reference>
<dbReference type="AlphaFoldDB" id="X1UP29"/>
<evidence type="ECO:0008006" key="2">
    <source>
        <dbReference type="Google" id="ProtNLM"/>
    </source>
</evidence>
<dbReference type="Pfam" id="PF06739">
    <property type="entry name" value="SBBP"/>
    <property type="match status" value="1"/>
</dbReference>
<gene>
    <name evidence="1" type="ORF">S12H4_61271</name>
</gene>
<name>X1UP29_9ZZZZ</name>
<dbReference type="InterPro" id="IPR010620">
    <property type="entry name" value="SBBP_repeat"/>
</dbReference>
<dbReference type="PANTHER" id="PTHR35580:SF1">
    <property type="entry name" value="PHYTASE-LIKE DOMAIN-CONTAINING PROTEIN"/>
    <property type="match status" value="1"/>
</dbReference>
<protein>
    <recommendedName>
        <fullName evidence="2">Bulb-type lectin domain-containing protein</fullName>
    </recommendedName>
</protein>
<proteinExistence type="predicted"/>
<evidence type="ECO:0000313" key="1">
    <source>
        <dbReference type="EMBL" id="GAJ19233.1"/>
    </source>
</evidence>
<dbReference type="InterPro" id="IPR011042">
    <property type="entry name" value="6-blade_b-propeller_TolB-like"/>
</dbReference>
<dbReference type="SUPFAM" id="SSF101898">
    <property type="entry name" value="NHL repeat"/>
    <property type="match status" value="1"/>
</dbReference>
<accession>X1UP29</accession>
<dbReference type="PANTHER" id="PTHR35580">
    <property type="entry name" value="CELL SURFACE GLYCOPROTEIN (S-LAYER PROTEIN)-LIKE PROTEIN"/>
    <property type="match status" value="1"/>
</dbReference>
<dbReference type="Gene3D" id="2.120.10.30">
    <property type="entry name" value="TolB, C-terminal domain"/>
    <property type="match status" value="1"/>
</dbReference>
<sequence length="118" mass="13093">KYDTNGNQKWVVRYQGSRRRTVTANAIAVDQAGNVCVTGYMSTSVWDTHSVGEASSIKGQFVTLKYDADGREQWIAKYTGPEGHEVWTYDLIIDTQGNIYVMGFVGSEALIIKYDATG</sequence>
<feature type="non-terminal residue" evidence="1">
    <location>
        <position position="118"/>
    </location>
</feature>